<name>A0A7S3FZA0_9EUKA</name>
<dbReference type="AlphaFoldDB" id="A0A7S3FZA0"/>
<dbReference type="InterPro" id="IPR008594">
    <property type="entry name" value="DcpS/DCS2"/>
</dbReference>
<dbReference type="PANTHER" id="PTHR12978">
    <property type="entry name" value="HISTIDINE TRIAD HIT PROTEIN MEMBER"/>
    <property type="match status" value="1"/>
</dbReference>
<evidence type="ECO:0000313" key="2">
    <source>
        <dbReference type="EMBL" id="CAE0241777.1"/>
    </source>
</evidence>
<dbReference type="GO" id="GO:0000290">
    <property type="term" value="P:deadenylation-dependent decapping of nuclear-transcribed mRNA"/>
    <property type="evidence" value="ECO:0007669"/>
    <property type="project" value="InterPro"/>
</dbReference>
<dbReference type="EMBL" id="HBIB01006355">
    <property type="protein sequence ID" value="CAE0241776.1"/>
    <property type="molecule type" value="Transcribed_RNA"/>
</dbReference>
<protein>
    <submittedName>
        <fullName evidence="2">Uncharacterized protein</fullName>
    </submittedName>
</protein>
<proteinExistence type="predicted"/>
<dbReference type="GO" id="GO:0005634">
    <property type="term" value="C:nucleus"/>
    <property type="evidence" value="ECO:0007669"/>
    <property type="project" value="TreeGrafter"/>
</dbReference>
<dbReference type="Gene3D" id="3.30.428.10">
    <property type="entry name" value="HIT-like"/>
    <property type="match status" value="1"/>
</dbReference>
<accession>A0A7S3FZA0</accession>
<dbReference type="EMBL" id="HBIB01006356">
    <property type="protein sequence ID" value="CAE0241777.1"/>
    <property type="molecule type" value="Transcribed_RNA"/>
</dbReference>
<dbReference type="InterPro" id="IPR036265">
    <property type="entry name" value="HIT-like_sf"/>
</dbReference>
<dbReference type="GO" id="GO:0016787">
    <property type="term" value="F:hydrolase activity"/>
    <property type="evidence" value="ECO:0007669"/>
    <property type="project" value="InterPro"/>
</dbReference>
<dbReference type="GO" id="GO:0000932">
    <property type="term" value="C:P-body"/>
    <property type="evidence" value="ECO:0007669"/>
    <property type="project" value="TreeGrafter"/>
</dbReference>
<sequence length="441" mass="51962">MACLHSPSRAPGTPRSRTAELKNWRAPTLIPRCEQCEFYKKRCPECYHFHSKDEDHIFELAEDYPVKSGRIPAGMHVGIADPAEEPDLLVRCPISGCREEVIPLKDLKRHLTYMMEVEEPEGSYERMIKPMFASVPLPQFLIEIFEGHDLGTLTCLQYGRKMCEKWLPTFGDFVFRIDPKMGMKPVEVVEGDKERKRRDYHFVAWWIHPDFQEDAWWNAEDPYDTLVDSQSDEEIEREIESLSKIWQPNFDGRWSQKEKPKGKYLHTLLDLRGEDLPSLRRLREEGLAYMQREFNIDPNDVKIYMHYPTRLGFSTLHIHFVSGDDVYTTDSPHMISRTHYLDDVIRNLESDPDYYVKKTFRYHLDVLNLHIFRTGELLIMLPHKHTSPTTCEWMVPPEKLNETEAKLLFSVTNFGHFGYDAALPDMENYSRLIYTEYDIGW</sequence>
<dbReference type="PANTHER" id="PTHR12978:SF0">
    <property type="entry name" value="M7GPPPX DIPHOSPHATASE"/>
    <property type="match status" value="1"/>
</dbReference>
<dbReference type="Pfam" id="PF11969">
    <property type="entry name" value="DcpS_C"/>
    <property type="match status" value="1"/>
</dbReference>
<dbReference type="GO" id="GO:0000340">
    <property type="term" value="F:RNA 7-methylguanosine cap binding"/>
    <property type="evidence" value="ECO:0007669"/>
    <property type="project" value="TreeGrafter"/>
</dbReference>
<dbReference type="SUPFAM" id="SSF54197">
    <property type="entry name" value="HIT-like"/>
    <property type="match status" value="1"/>
</dbReference>
<evidence type="ECO:0000313" key="1">
    <source>
        <dbReference type="EMBL" id="CAE0241776.1"/>
    </source>
</evidence>
<reference evidence="2" key="1">
    <citation type="submission" date="2021-01" db="EMBL/GenBank/DDBJ databases">
        <authorList>
            <person name="Corre E."/>
            <person name="Pelletier E."/>
            <person name="Niang G."/>
            <person name="Scheremetjew M."/>
            <person name="Finn R."/>
            <person name="Kale V."/>
            <person name="Holt S."/>
            <person name="Cochrane G."/>
            <person name="Meng A."/>
            <person name="Brown T."/>
            <person name="Cohen L."/>
        </authorList>
    </citation>
    <scope>NUCLEOTIDE SEQUENCE</scope>
    <source>
        <strain evidence="2">NIES-2562</strain>
    </source>
</reference>
<gene>
    <name evidence="1" type="ORF">PBIL07802_LOCUS3938</name>
    <name evidence="2" type="ORF">PBIL07802_LOCUS3939</name>
</gene>
<organism evidence="2">
    <name type="scientific">Palpitomonas bilix</name>
    <dbReference type="NCBI Taxonomy" id="652834"/>
    <lineage>
        <taxon>Eukaryota</taxon>
        <taxon>Eukaryota incertae sedis</taxon>
    </lineage>
</organism>